<reference evidence="8" key="1">
    <citation type="submission" date="2023-07" db="EMBL/GenBank/DDBJ databases">
        <title>Genomic Encyclopedia of Type Strains, Phase IV (KMG-IV): sequencing the most valuable type-strain genomes for metagenomic binning, comparative biology and taxonomic classification.</title>
        <authorList>
            <person name="Goeker M."/>
        </authorList>
    </citation>
    <scope>NUCLEOTIDE SEQUENCE</scope>
    <source>
        <strain evidence="8">DSM 26174</strain>
    </source>
</reference>
<dbReference type="AlphaFoldDB" id="A0AAE4BSR6"/>
<dbReference type="InterPro" id="IPR012944">
    <property type="entry name" value="SusD_RagB_dom"/>
</dbReference>
<dbReference type="Gene3D" id="1.25.40.10">
    <property type="entry name" value="Tetratricopeptide repeat domain"/>
    <property type="match status" value="1"/>
</dbReference>
<dbReference type="EMBL" id="JAVDQD010000002">
    <property type="protein sequence ID" value="MDR6238707.1"/>
    <property type="molecule type" value="Genomic_DNA"/>
</dbReference>
<dbReference type="Proteomes" id="UP001185092">
    <property type="component" value="Unassembled WGS sequence"/>
</dbReference>
<accession>A0AAE4BSR6</accession>
<organism evidence="8 9">
    <name type="scientific">Aureibacter tunicatorum</name>
    <dbReference type="NCBI Taxonomy" id="866807"/>
    <lineage>
        <taxon>Bacteria</taxon>
        <taxon>Pseudomonadati</taxon>
        <taxon>Bacteroidota</taxon>
        <taxon>Cytophagia</taxon>
        <taxon>Cytophagales</taxon>
        <taxon>Persicobacteraceae</taxon>
        <taxon>Aureibacter</taxon>
    </lineage>
</organism>
<dbReference type="Gene3D" id="1.25.40.390">
    <property type="match status" value="1"/>
</dbReference>
<feature type="chain" id="PRO_5041992158" description="RagB/SusD domain-containing protein" evidence="6">
    <location>
        <begin position="22"/>
        <end position="542"/>
    </location>
</feature>
<keyword evidence="9" id="KW-1185">Reference proteome</keyword>
<keyword evidence="4" id="KW-0472">Membrane</keyword>
<evidence type="ECO:0000259" key="7">
    <source>
        <dbReference type="Pfam" id="PF07980"/>
    </source>
</evidence>
<evidence type="ECO:0000313" key="9">
    <source>
        <dbReference type="Proteomes" id="UP001185092"/>
    </source>
</evidence>
<dbReference type="Pfam" id="PF07980">
    <property type="entry name" value="SusD_RagB"/>
    <property type="match status" value="1"/>
</dbReference>
<protein>
    <recommendedName>
        <fullName evidence="7">RagB/SusD domain-containing protein</fullName>
    </recommendedName>
</protein>
<sequence length="542" mass="60752">MSTYKNINRIFCFALVIFAFGFGGCVNDLDTTPIDPNISDKDNTYKDLYDYEQGLAKLYAGFAVSGQQGPAGNPDLGGLDEGASQYLRKYWEFQELPTDEALNGWADPGQPALSEITWNPSNELVRILYYRVTFQVTLCNQFIRDLSEASLSSEEDMARIRQMKAEARFVRALAYWHGLDLFGNGIPFTTEETLVGSTPPSPPASGFGGTEIFDYIESELMDITSNDSDEQLKAENTAFVGQADKAAAHMLLSKLYLNAEVYIGQSKWAEAKTSLDKVVAAGYRLEDRYEYNFLADNYLSREIIFPIAFDGVNTQTYGGMTYLINAAVGGDMSAKEYGTSGGWGGNRSTIELVKKFEDQFENQVDPRGIFFKEHNRENTTLPEFKDGYAVGKYKNVTSLGYPGSDPNLSFMDTNFPMFRLADAYLMLAEVEFRMGGSISDWSRIESLWDRAGVPQNIQSQYKAAASVDPAQFLLDERARELYWEGHRRTDLVRFGKFVKDYNWPFKGGSPTGNASIAERYNVLPIPGTELVANPNLKQNPMW</sequence>
<proteinExistence type="inferred from homology"/>
<keyword evidence="3 6" id="KW-0732">Signal</keyword>
<comment type="subcellular location">
    <subcellularLocation>
        <location evidence="1">Cell outer membrane</location>
    </subcellularLocation>
</comment>
<comment type="caution">
    <text evidence="8">The sequence shown here is derived from an EMBL/GenBank/DDBJ whole genome shotgun (WGS) entry which is preliminary data.</text>
</comment>
<dbReference type="GO" id="GO:0009279">
    <property type="term" value="C:cell outer membrane"/>
    <property type="evidence" value="ECO:0007669"/>
    <property type="project" value="UniProtKB-SubCell"/>
</dbReference>
<feature type="domain" description="RagB/SusD" evidence="7">
    <location>
        <begin position="382"/>
        <end position="542"/>
    </location>
</feature>
<feature type="signal peptide" evidence="6">
    <location>
        <begin position="1"/>
        <end position="21"/>
    </location>
</feature>
<evidence type="ECO:0000256" key="3">
    <source>
        <dbReference type="ARBA" id="ARBA00022729"/>
    </source>
</evidence>
<dbReference type="InterPro" id="IPR011990">
    <property type="entry name" value="TPR-like_helical_dom_sf"/>
</dbReference>
<dbReference type="PROSITE" id="PS51257">
    <property type="entry name" value="PROKAR_LIPOPROTEIN"/>
    <property type="match status" value="1"/>
</dbReference>
<dbReference type="RefSeq" id="WP_309938213.1">
    <property type="nucleotide sequence ID" value="NZ_AP025305.1"/>
</dbReference>
<evidence type="ECO:0000256" key="6">
    <source>
        <dbReference type="SAM" id="SignalP"/>
    </source>
</evidence>
<evidence type="ECO:0000313" key="8">
    <source>
        <dbReference type="EMBL" id="MDR6238707.1"/>
    </source>
</evidence>
<gene>
    <name evidence="8" type="ORF">HNQ88_001744</name>
</gene>
<evidence type="ECO:0000256" key="2">
    <source>
        <dbReference type="ARBA" id="ARBA00006275"/>
    </source>
</evidence>
<keyword evidence="5" id="KW-0998">Cell outer membrane</keyword>
<name>A0AAE4BSR6_9BACT</name>
<evidence type="ECO:0000256" key="4">
    <source>
        <dbReference type="ARBA" id="ARBA00023136"/>
    </source>
</evidence>
<dbReference type="SUPFAM" id="SSF48452">
    <property type="entry name" value="TPR-like"/>
    <property type="match status" value="1"/>
</dbReference>
<comment type="similarity">
    <text evidence="2">Belongs to the SusD family.</text>
</comment>
<dbReference type="Gene3D" id="1.10.3780.10">
    <property type="entry name" value="SusD-like"/>
    <property type="match status" value="1"/>
</dbReference>
<evidence type="ECO:0000256" key="5">
    <source>
        <dbReference type="ARBA" id="ARBA00023237"/>
    </source>
</evidence>
<evidence type="ECO:0000256" key="1">
    <source>
        <dbReference type="ARBA" id="ARBA00004442"/>
    </source>
</evidence>